<dbReference type="InterPro" id="IPR023620">
    <property type="entry name" value="SmpB"/>
</dbReference>
<keyword evidence="2" id="KW-0694">RNA-binding</keyword>
<dbReference type="PROSITE" id="PS01317">
    <property type="entry name" value="SSRP"/>
    <property type="match status" value="1"/>
</dbReference>
<dbReference type="EMBL" id="CAFAAG010000116">
    <property type="protein sequence ID" value="CAB4799987.1"/>
    <property type="molecule type" value="Genomic_DNA"/>
</dbReference>
<accession>A0A6J6Y227</accession>
<dbReference type="Pfam" id="PF01668">
    <property type="entry name" value="SmpB"/>
    <property type="match status" value="1"/>
</dbReference>
<dbReference type="GO" id="GO:0070930">
    <property type="term" value="P:trans-translation-dependent protein tagging"/>
    <property type="evidence" value="ECO:0007669"/>
    <property type="project" value="TreeGrafter"/>
</dbReference>
<feature type="region of interest" description="Disordered" evidence="3">
    <location>
        <begin position="137"/>
        <end position="168"/>
    </location>
</feature>
<proteinExistence type="inferred from homology"/>
<reference evidence="4" key="1">
    <citation type="submission" date="2020-05" db="EMBL/GenBank/DDBJ databases">
        <authorList>
            <person name="Chiriac C."/>
            <person name="Salcher M."/>
            <person name="Ghai R."/>
            <person name="Kavagutti S V."/>
        </authorList>
    </citation>
    <scope>NUCLEOTIDE SEQUENCE</scope>
</reference>
<dbReference type="NCBIfam" id="NF003843">
    <property type="entry name" value="PRK05422.1"/>
    <property type="match status" value="1"/>
</dbReference>
<evidence type="ECO:0000256" key="1">
    <source>
        <dbReference type="ARBA" id="ARBA00022490"/>
    </source>
</evidence>
<dbReference type="InterPro" id="IPR020081">
    <property type="entry name" value="SsrA-bd_prot_CS"/>
</dbReference>
<sequence length="168" mass="19219">MMKRTMKNPEDPENNRLLASNRKARHDYDVIDVVEAGIVLLGSEVKSIRSGEVQIADAYAHASNGEMWLDGMHIGAYAFANGSDAHDPTRRRKLLMHKEQIRRLQDRIAQERLTLVPLELRLSKGKVKVELALAKGRQKADRRQAIAKKESELEMRREAGRNRRQAQQ</sequence>
<dbReference type="InterPro" id="IPR000037">
    <property type="entry name" value="SsrA-bd_prot"/>
</dbReference>
<dbReference type="GO" id="GO:0005829">
    <property type="term" value="C:cytosol"/>
    <property type="evidence" value="ECO:0007669"/>
    <property type="project" value="TreeGrafter"/>
</dbReference>
<organism evidence="4">
    <name type="scientific">freshwater metagenome</name>
    <dbReference type="NCBI Taxonomy" id="449393"/>
    <lineage>
        <taxon>unclassified sequences</taxon>
        <taxon>metagenomes</taxon>
        <taxon>ecological metagenomes</taxon>
    </lineage>
</organism>
<dbReference type="PANTHER" id="PTHR30308:SF2">
    <property type="entry name" value="SSRA-BINDING PROTEIN"/>
    <property type="match status" value="1"/>
</dbReference>
<dbReference type="SUPFAM" id="SSF74982">
    <property type="entry name" value="Small protein B (SmpB)"/>
    <property type="match status" value="1"/>
</dbReference>
<dbReference type="GO" id="GO:0003723">
    <property type="term" value="F:RNA binding"/>
    <property type="evidence" value="ECO:0007669"/>
    <property type="project" value="UniProtKB-KW"/>
</dbReference>
<gene>
    <name evidence="4" type="ORF">UFOPK2975_01200</name>
</gene>
<feature type="compositionally biased region" description="Basic and acidic residues" evidence="3">
    <location>
        <begin position="138"/>
        <end position="161"/>
    </location>
</feature>
<keyword evidence="1" id="KW-0963">Cytoplasm</keyword>
<dbReference type="AlphaFoldDB" id="A0A6J6Y227"/>
<name>A0A6J6Y227_9ZZZZ</name>
<dbReference type="Gene3D" id="2.40.280.10">
    <property type="match status" value="1"/>
</dbReference>
<dbReference type="HAMAP" id="MF_00023">
    <property type="entry name" value="SmpB"/>
    <property type="match status" value="1"/>
</dbReference>
<protein>
    <submittedName>
        <fullName evidence="4">Unannotated protein</fullName>
    </submittedName>
</protein>
<dbReference type="CDD" id="cd09294">
    <property type="entry name" value="SmpB"/>
    <property type="match status" value="1"/>
</dbReference>
<evidence type="ECO:0000256" key="3">
    <source>
        <dbReference type="SAM" id="MobiDB-lite"/>
    </source>
</evidence>
<evidence type="ECO:0000256" key="2">
    <source>
        <dbReference type="ARBA" id="ARBA00022884"/>
    </source>
</evidence>
<dbReference type="PANTHER" id="PTHR30308">
    <property type="entry name" value="TMRNA-BINDING COMPONENT OF TRANS-TRANSLATION TAGGING COMPLEX"/>
    <property type="match status" value="1"/>
</dbReference>
<evidence type="ECO:0000313" key="4">
    <source>
        <dbReference type="EMBL" id="CAB4799987.1"/>
    </source>
</evidence>
<dbReference type="NCBIfam" id="TIGR00086">
    <property type="entry name" value="smpB"/>
    <property type="match status" value="1"/>
</dbReference>